<reference evidence="2 3" key="1">
    <citation type="submission" date="2021-01" db="EMBL/GenBank/DDBJ databases">
        <title>Identification and Characterization of Corynebacterium sp.</title>
        <authorList>
            <person name="Luo Q."/>
            <person name="Qu P."/>
            <person name="Chen Q."/>
        </authorList>
    </citation>
    <scope>NUCLEOTIDE SEQUENCE [LARGE SCALE GENOMIC DNA]</scope>
    <source>
        <strain evidence="2 3">MC-18</strain>
    </source>
</reference>
<dbReference type="InterPro" id="IPR045598">
    <property type="entry name" value="DUF6457"/>
</dbReference>
<feature type="domain" description="DUF6457" evidence="1">
    <location>
        <begin position="8"/>
        <end position="93"/>
    </location>
</feature>
<evidence type="ECO:0000313" key="3">
    <source>
        <dbReference type="Proteomes" id="UP001205920"/>
    </source>
</evidence>
<sequence>MANNEGLQSTHEWLEEVSRTLGVSPDLTRSLVGDILKMTADVAHNGPSRPAAPTTAFVVGVATGAALQGDTDADSATTRAALAKVAKLLETYEQD</sequence>
<proteinExistence type="predicted"/>
<dbReference type="AlphaFoldDB" id="A0AAW5HVN9"/>
<gene>
    <name evidence="2" type="ORF">JMN37_02625</name>
</gene>
<evidence type="ECO:0000259" key="1">
    <source>
        <dbReference type="Pfam" id="PF20058"/>
    </source>
</evidence>
<dbReference type="Proteomes" id="UP001205920">
    <property type="component" value="Unassembled WGS sequence"/>
</dbReference>
<accession>A0AAW5HVN9</accession>
<comment type="caution">
    <text evidence="2">The sequence shown here is derived from an EMBL/GenBank/DDBJ whole genome shotgun (WGS) entry which is preliminary data.</text>
</comment>
<keyword evidence="3" id="KW-1185">Reference proteome</keyword>
<protein>
    <recommendedName>
        <fullName evidence="1">DUF6457 domain-containing protein</fullName>
    </recommendedName>
</protein>
<dbReference type="Pfam" id="PF20058">
    <property type="entry name" value="DUF6457"/>
    <property type="match status" value="1"/>
</dbReference>
<evidence type="ECO:0000313" key="2">
    <source>
        <dbReference type="EMBL" id="MCO6393886.1"/>
    </source>
</evidence>
<name>A0AAW5HVN9_9CORY</name>
<dbReference type="RefSeq" id="WP_070363586.1">
    <property type="nucleotide sequence ID" value="NZ_JAEUWV010000002.1"/>
</dbReference>
<dbReference type="EMBL" id="JAEUWV010000002">
    <property type="protein sequence ID" value="MCO6393886.1"/>
    <property type="molecule type" value="Genomic_DNA"/>
</dbReference>
<organism evidence="2 3">
    <name type="scientific">Corynebacterium lipophilum</name>
    <dbReference type="NCBI Taxonomy" id="2804918"/>
    <lineage>
        <taxon>Bacteria</taxon>
        <taxon>Bacillati</taxon>
        <taxon>Actinomycetota</taxon>
        <taxon>Actinomycetes</taxon>
        <taxon>Mycobacteriales</taxon>
        <taxon>Corynebacteriaceae</taxon>
        <taxon>Corynebacterium</taxon>
    </lineage>
</organism>